<evidence type="ECO:0000256" key="7">
    <source>
        <dbReference type="ARBA" id="ARBA00024184"/>
    </source>
</evidence>
<dbReference type="InterPro" id="IPR051378">
    <property type="entry name" value="Cell2Cell_Antifungal"/>
</dbReference>
<feature type="domain" description="Gnk2-homologous" evidence="10">
    <location>
        <begin position="133"/>
        <end position="227"/>
    </location>
</feature>
<feature type="chain" id="PRO_5035479818" description="Gnk2-homologous domain-containing protein" evidence="9">
    <location>
        <begin position="19"/>
        <end position="227"/>
    </location>
</feature>
<evidence type="ECO:0000256" key="2">
    <source>
        <dbReference type="ARBA" id="ARBA00022581"/>
    </source>
</evidence>
<dbReference type="PANTHER" id="PTHR32080">
    <property type="entry name" value="ANTIFUNGAL PROTEIN GINKBILOBIN-2-LIKE"/>
    <property type="match status" value="1"/>
</dbReference>
<keyword evidence="5" id="KW-0965">Cell junction</keyword>
<keyword evidence="3 9" id="KW-0732">Signal</keyword>
<accession>A0A8K0HCX4</accession>
<dbReference type="EMBL" id="VOIH02000003">
    <property type="protein sequence ID" value="KAF3450332.1"/>
    <property type="molecule type" value="Genomic_DNA"/>
</dbReference>
<evidence type="ECO:0000256" key="9">
    <source>
        <dbReference type="SAM" id="SignalP"/>
    </source>
</evidence>
<comment type="subcellular location">
    <subcellularLocation>
        <location evidence="7">Cell junction</location>
        <location evidence="7">Plasmodesma</location>
    </subcellularLocation>
    <subcellularLocation>
        <location evidence="1">Cell membrane</location>
        <topology evidence="1">Single-pass type I membrane protein</topology>
    </subcellularLocation>
</comment>
<comment type="similarity">
    <text evidence="8">Belongs to the cysteine-rich repeat secretory protein family. Plasmodesmata-located proteins (PDLD) subfamily.</text>
</comment>
<dbReference type="CDD" id="cd23509">
    <property type="entry name" value="Gnk2-like"/>
    <property type="match status" value="1"/>
</dbReference>
<dbReference type="AlphaFoldDB" id="A0A8K0HCX4"/>
<protein>
    <recommendedName>
        <fullName evidence="10">Gnk2-homologous domain-containing protein</fullName>
    </recommendedName>
</protein>
<dbReference type="Gene3D" id="3.30.430.20">
    <property type="entry name" value="Gnk2 domain, C-X8-C-X2-C motif"/>
    <property type="match status" value="2"/>
</dbReference>
<sequence length="227" mass="24206">MIIWWWWCLVHVLNMVGADPQTKLLNEGCSQYNATDASEFHTNLNATFSNLRSELTANNKHFATAQQVTGSNGVYAMAQCRNYLSTADCAACFAVAVSKIRNCSANAANGARVIYDGCFLRYESSGFFDQTTQAGNTGVCGNQTVSVATAAFNAAVESMISDLLTATPKVNGFFAATNEQVTGGIGNATMVYGVAQCAETITDTGCEDCLKVAYCHGLVENPQAVRP</sequence>
<evidence type="ECO:0000256" key="8">
    <source>
        <dbReference type="ARBA" id="ARBA00038393"/>
    </source>
</evidence>
<name>A0A8K0HCX4_9ROSA</name>
<dbReference type="Proteomes" id="UP000796880">
    <property type="component" value="Unassembled WGS sequence"/>
</dbReference>
<keyword evidence="6" id="KW-1015">Disulfide bond</keyword>
<keyword evidence="4" id="KW-0677">Repeat</keyword>
<organism evidence="11 12">
    <name type="scientific">Rhamnella rubrinervis</name>
    <dbReference type="NCBI Taxonomy" id="2594499"/>
    <lineage>
        <taxon>Eukaryota</taxon>
        <taxon>Viridiplantae</taxon>
        <taxon>Streptophyta</taxon>
        <taxon>Embryophyta</taxon>
        <taxon>Tracheophyta</taxon>
        <taxon>Spermatophyta</taxon>
        <taxon>Magnoliopsida</taxon>
        <taxon>eudicotyledons</taxon>
        <taxon>Gunneridae</taxon>
        <taxon>Pentapetalae</taxon>
        <taxon>rosids</taxon>
        <taxon>fabids</taxon>
        <taxon>Rosales</taxon>
        <taxon>Rhamnaceae</taxon>
        <taxon>rhamnoid group</taxon>
        <taxon>Rhamneae</taxon>
        <taxon>Rhamnella</taxon>
    </lineage>
</organism>
<evidence type="ECO:0000313" key="11">
    <source>
        <dbReference type="EMBL" id="KAF3450332.1"/>
    </source>
</evidence>
<evidence type="ECO:0000256" key="3">
    <source>
        <dbReference type="ARBA" id="ARBA00022729"/>
    </source>
</evidence>
<dbReference type="InterPro" id="IPR002902">
    <property type="entry name" value="GNK2"/>
</dbReference>
<evidence type="ECO:0000256" key="5">
    <source>
        <dbReference type="ARBA" id="ARBA00022949"/>
    </source>
</evidence>
<evidence type="ECO:0000256" key="6">
    <source>
        <dbReference type="ARBA" id="ARBA00023157"/>
    </source>
</evidence>
<dbReference type="PANTHER" id="PTHR32080:SF27">
    <property type="entry name" value="OS01G0548750 PROTEIN"/>
    <property type="match status" value="1"/>
</dbReference>
<proteinExistence type="inferred from homology"/>
<evidence type="ECO:0000259" key="10">
    <source>
        <dbReference type="PROSITE" id="PS51473"/>
    </source>
</evidence>
<comment type="caution">
    <text evidence="11">The sequence shown here is derived from an EMBL/GenBank/DDBJ whole genome shotgun (WGS) entry which is preliminary data.</text>
</comment>
<evidence type="ECO:0000313" key="12">
    <source>
        <dbReference type="Proteomes" id="UP000796880"/>
    </source>
</evidence>
<dbReference type="PROSITE" id="PS51473">
    <property type="entry name" value="GNK2"/>
    <property type="match status" value="2"/>
</dbReference>
<dbReference type="GO" id="GO:0009506">
    <property type="term" value="C:plasmodesma"/>
    <property type="evidence" value="ECO:0007669"/>
    <property type="project" value="UniProtKB-SubCell"/>
</dbReference>
<evidence type="ECO:0000256" key="1">
    <source>
        <dbReference type="ARBA" id="ARBA00004251"/>
    </source>
</evidence>
<gene>
    <name evidence="11" type="ORF">FNV43_RR06412</name>
</gene>
<dbReference type="GO" id="GO:0005886">
    <property type="term" value="C:plasma membrane"/>
    <property type="evidence" value="ECO:0007669"/>
    <property type="project" value="UniProtKB-SubCell"/>
</dbReference>
<dbReference type="OrthoDB" id="4062651at2759"/>
<evidence type="ECO:0000256" key="4">
    <source>
        <dbReference type="ARBA" id="ARBA00022737"/>
    </source>
</evidence>
<dbReference type="InterPro" id="IPR038408">
    <property type="entry name" value="GNK2_sf"/>
</dbReference>
<feature type="signal peptide" evidence="9">
    <location>
        <begin position="1"/>
        <end position="18"/>
    </location>
</feature>
<feature type="domain" description="Gnk2-homologous" evidence="10">
    <location>
        <begin position="22"/>
        <end position="127"/>
    </location>
</feature>
<reference evidence="11" key="1">
    <citation type="submission" date="2020-03" db="EMBL/GenBank/DDBJ databases">
        <title>A high-quality chromosome-level genome assembly of a woody plant with both climbing and erect habits, Rhamnella rubrinervis.</title>
        <authorList>
            <person name="Lu Z."/>
            <person name="Yang Y."/>
            <person name="Zhu X."/>
            <person name="Sun Y."/>
        </authorList>
    </citation>
    <scope>NUCLEOTIDE SEQUENCE</scope>
    <source>
        <strain evidence="11">BYM</strain>
        <tissue evidence="11">Leaf</tissue>
    </source>
</reference>
<dbReference type="Pfam" id="PF01657">
    <property type="entry name" value="Stress-antifung"/>
    <property type="match status" value="2"/>
</dbReference>
<keyword evidence="2" id="KW-0945">Host-virus interaction</keyword>
<keyword evidence="12" id="KW-1185">Reference proteome</keyword>
<dbReference type="FunFam" id="3.30.430.20:FF:000014">
    <property type="entry name" value="Cysteine-rich receptor-like protein kinase 2"/>
    <property type="match status" value="1"/>
</dbReference>